<keyword evidence="2" id="KW-1185">Reference proteome</keyword>
<reference evidence="1 2" key="1">
    <citation type="journal article" date="2014" name="Curr. Microbiol.">
        <title>Spirosoma radiotolerans sp. nov., a gamma-radiation-resistant bacterium isolated from gamma ray-irradiated soil.</title>
        <authorList>
            <person name="Lee J.J."/>
            <person name="Srinivasan S."/>
            <person name="Lim S."/>
            <person name="Joe M."/>
            <person name="Im S."/>
            <person name="Bae S.I."/>
            <person name="Park K.R."/>
            <person name="Han J.H."/>
            <person name="Park S.H."/>
            <person name="Joo B.M."/>
            <person name="Park S.J."/>
            <person name="Kim M.K."/>
        </authorList>
    </citation>
    <scope>NUCLEOTIDE SEQUENCE [LARGE SCALE GENOMIC DNA]</scope>
    <source>
        <strain evidence="1 2">DG5A</strain>
    </source>
</reference>
<dbReference type="Proteomes" id="UP000033054">
    <property type="component" value="Chromosome"/>
</dbReference>
<dbReference type="RefSeq" id="WP_046573807.1">
    <property type="nucleotide sequence ID" value="NZ_CP010429.1"/>
</dbReference>
<evidence type="ECO:0000313" key="2">
    <source>
        <dbReference type="Proteomes" id="UP000033054"/>
    </source>
</evidence>
<dbReference type="EMBL" id="CP010429">
    <property type="protein sequence ID" value="AKD55315.1"/>
    <property type="molecule type" value="Genomic_DNA"/>
</dbReference>
<organism evidence="1 2">
    <name type="scientific">Spirosoma radiotolerans</name>
    <dbReference type="NCBI Taxonomy" id="1379870"/>
    <lineage>
        <taxon>Bacteria</taxon>
        <taxon>Pseudomonadati</taxon>
        <taxon>Bacteroidota</taxon>
        <taxon>Cytophagia</taxon>
        <taxon>Cytophagales</taxon>
        <taxon>Cytophagaceae</taxon>
        <taxon>Spirosoma</taxon>
    </lineage>
</organism>
<accession>A0A0E3ZVX1</accession>
<dbReference type="KEGG" id="srd:SD10_10795"/>
<dbReference type="AlphaFoldDB" id="A0A0E3ZVX1"/>
<evidence type="ECO:0000313" key="1">
    <source>
        <dbReference type="EMBL" id="AKD55315.1"/>
    </source>
</evidence>
<sequence>MNSRRANIGLLSSIASDTGHEYTDAYAVWEMVRQHEDAYLIVDTVLWIAKRQQIHVLDALELYNGVENIFG</sequence>
<name>A0A0E3ZVX1_9BACT</name>
<proteinExistence type="predicted"/>
<dbReference type="OrthoDB" id="965555at2"/>
<dbReference type="HOGENOM" id="CLU_2738020_0_0_10"/>
<gene>
    <name evidence="1" type="ORF">SD10_10795</name>
</gene>
<dbReference type="PATRIC" id="fig|1379870.5.peg.2353"/>
<protein>
    <submittedName>
        <fullName evidence="1">Uncharacterized protein</fullName>
    </submittedName>
</protein>